<evidence type="ECO:0000256" key="2">
    <source>
        <dbReference type="ARBA" id="ARBA00022759"/>
    </source>
</evidence>
<dbReference type="SUPFAM" id="SSF52980">
    <property type="entry name" value="Restriction endonuclease-like"/>
    <property type="match status" value="1"/>
</dbReference>
<dbReference type="Proteomes" id="UP000586722">
    <property type="component" value="Unassembled WGS sequence"/>
</dbReference>
<dbReference type="Gene3D" id="3.40.960.10">
    <property type="entry name" value="VSR Endonuclease"/>
    <property type="match status" value="1"/>
</dbReference>
<dbReference type="GO" id="GO:0004519">
    <property type="term" value="F:endonuclease activity"/>
    <property type="evidence" value="ECO:0007669"/>
    <property type="project" value="UniProtKB-KW"/>
</dbReference>
<evidence type="ECO:0000313" key="8">
    <source>
        <dbReference type="Proteomes" id="UP000586722"/>
    </source>
</evidence>
<evidence type="ECO:0000313" key="7">
    <source>
        <dbReference type="EMBL" id="NBN79293.1"/>
    </source>
</evidence>
<keyword evidence="8" id="KW-1185">Reference proteome</keyword>
<keyword evidence="4 6" id="KW-0378">Hydrolase</keyword>
<dbReference type="InterPro" id="IPR004603">
    <property type="entry name" value="DNA_mismatch_endonuc_vsr"/>
</dbReference>
<sequence length="157" mass="18441">MTDIVDQQTRSRMMSGIRGKNTKPELALRRALHARGFRFRLHSKNVFGQPDLVFPKYRAVVFVHGCFWHRHEGCRFASTPSTREEFWRKKFEANVARDSAVRAKLFAERWRLATVWECALRKPDQVKATTDFLSAWLHSNELQLQIGNKDIRTRTNP</sequence>
<accession>A0A7X5F3W8</accession>
<dbReference type="NCBIfam" id="TIGR00632">
    <property type="entry name" value="vsr"/>
    <property type="match status" value="1"/>
</dbReference>
<protein>
    <recommendedName>
        <fullName evidence="6">Very short patch repair endonuclease</fullName>
        <ecNumber evidence="6">3.1.-.-</ecNumber>
    </recommendedName>
</protein>
<dbReference type="AlphaFoldDB" id="A0A7X5F3W8"/>
<evidence type="ECO:0000256" key="4">
    <source>
        <dbReference type="ARBA" id="ARBA00022801"/>
    </source>
</evidence>
<dbReference type="GO" id="GO:0016787">
    <property type="term" value="F:hydrolase activity"/>
    <property type="evidence" value="ECO:0007669"/>
    <property type="project" value="UniProtKB-KW"/>
</dbReference>
<dbReference type="EC" id="3.1.-.-" evidence="6"/>
<comment type="caution">
    <text evidence="7">The sequence shown here is derived from an EMBL/GenBank/DDBJ whole genome shotgun (WGS) entry which is preliminary data.</text>
</comment>
<organism evidence="7 8">
    <name type="scientific">Pannonibacter tanglangensis</name>
    <dbReference type="NCBI Taxonomy" id="2750084"/>
    <lineage>
        <taxon>Bacteria</taxon>
        <taxon>Pseudomonadati</taxon>
        <taxon>Pseudomonadota</taxon>
        <taxon>Alphaproteobacteria</taxon>
        <taxon>Hyphomicrobiales</taxon>
        <taxon>Stappiaceae</taxon>
        <taxon>Pannonibacter</taxon>
    </lineage>
</organism>
<dbReference type="Pfam" id="PF03852">
    <property type="entry name" value="Vsr"/>
    <property type="match status" value="1"/>
</dbReference>
<keyword evidence="3 6" id="KW-0227">DNA damage</keyword>
<evidence type="ECO:0000256" key="3">
    <source>
        <dbReference type="ARBA" id="ARBA00022763"/>
    </source>
</evidence>
<evidence type="ECO:0000256" key="5">
    <source>
        <dbReference type="ARBA" id="ARBA00023204"/>
    </source>
</evidence>
<dbReference type="PIRSF" id="PIRSF018267">
    <property type="entry name" value="VSR_endonuc"/>
    <property type="match status" value="1"/>
</dbReference>
<dbReference type="CDD" id="cd00221">
    <property type="entry name" value="Vsr"/>
    <property type="match status" value="1"/>
</dbReference>
<keyword evidence="1 6" id="KW-0540">Nuclease</keyword>
<name>A0A7X5F3W8_9HYPH</name>
<dbReference type="EMBL" id="JAABLQ010000001">
    <property type="protein sequence ID" value="NBN79293.1"/>
    <property type="molecule type" value="Genomic_DNA"/>
</dbReference>
<dbReference type="RefSeq" id="WP_161708917.1">
    <property type="nucleotide sequence ID" value="NZ_JAABLQ010000001.1"/>
</dbReference>
<keyword evidence="5 6" id="KW-0234">DNA repair</keyword>
<evidence type="ECO:0000256" key="6">
    <source>
        <dbReference type="PIRNR" id="PIRNR018267"/>
    </source>
</evidence>
<comment type="similarity">
    <text evidence="6">Belongs to the vsr family.</text>
</comment>
<proteinExistence type="inferred from homology"/>
<gene>
    <name evidence="7" type="primary">vsr</name>
    <name evidence="7" type="ORF">GWI72_13530</name>
</gene>
<evidence type="ECO:0000256" key="1">
    <source>
        <dbReference type="ARBA" id="ARBA00022722"/>
    </source>
</evidence>
<dbReference type="InterPro" id="IPR011335">
    <property type="entry name" value="Restrct_endonuc-II-like"/>
</dbReference>
<comment type="function">
    <text evidence="6">May nick specific sequences that contain T:G mispairs resulting from m5C-deamination.</text>
</comment>
<reference evidence="8" key="1">
    <citation type="submission" date="2020-01" db="EMBL/GenBank/DDBJ databases">
        <authorList>
            <person name="Fang Y."/>
            <person name="Sun R."/>
            <person name="Nie L."/>
            <person name="He J."/>
            <person name="Hao L."/>
            <person name="Wang L."/>
            <person name="Su S."/>
            <person name="Lv E."/>
            <person name="Zhang Z."/>
            <person name="Xie R."/>
            <person name="Liu H."/>
        </authorList>
    </citation>
    <scope>NUCLEOTIDE SEQUENCE [LARGE SCALE GENOMIC DNA]</scope>
    <source>
        <strain evidence="8">XCT-53</strain>
    </source>
</reference>
<dbReference type="GO" id="GO:0006298">
    <property type="term" value="P:mismatch repair"/>
    <property type="evidence" value="ECO:0007669"/>
    <property type="project" value="UniProtKB-UniRule"/>
</dbReference>
<keyword evidence="2 6" id="KW-0255">Endonuclease</keyword>